<keyword evidence="9 15" id="KW-0521">NADP</keyword>
<dbReference type="GO" id="GO:0051287">
    <property type="term" value="F:NAD binding"/>
    <property type="evidence" value="ECO:0007669"/>
    <property type="project" value="InterPro"/>
</dbReference>
<feature type="binding site" evidence="15">
    <location>
        <position position="316"/>
    </location>
    <ligand>
        <name>NADP(+)</name>
        <dbReference type="ChEBI" id="CHEBI:58349"/>
    </ligand>
</feature>
<dbReference type="InterPro" id="IPR036291">
    <property type="entry name" value="NAD(P)-bd_dom_sf"/>
</dbReference>
<organism evidence="18 19">
    <name type="scientific">Flintibacter hominis</name>
    <dbReference type="NCBI Taxonomy" id="2763048"/>
    <lineage>
        <taxon>Bacteria</taxon>
        <taxon>Bacillati</taxon>
        <taxon>Bacillota</taxon>
        <taxon>Clostridia</taxon>
        <taxon>Eubacteriales</taxon>
        <taxon>Flintibacter</taxon>
    </lineage>
</organism>
<dbReference type="CDD" id="cd18131">
    <property type="entry name" value="ASADH_C_bac_euk_like"/>
    <property type="match status" value="1"/>
</dbReference>
<dbReference type="Pfam" id="PF02774">
    <property type="entry name" value="Semialdhyde_dhC"/>
    <property type="match status" value="1"/>
</dbReference>
<comment type="similarity">
    <text evidence="4 15">Belongs to the aspartate-semialdehyde dehydrogenase family.</text>
</comment>
<feature type="binding site" evidence="15">
    <location>
        <position position="235"/>
    </location>
    <ligand>
        <name>substrate</name>
    </ligand>
</feature>
<keyword evidence="11 15" id="KW-0560">Oxidoreductase</keyword>
<dbReference type="SMART" id="SM00859">
    <property type="entry name" value="Semialdhyde_dh"/>
    <property type="match status" value="1"/>
</dbReference>
<comment type="pathway">
    <text evidence="3 15">Amino-acid biosynthesis; L-threonine biosynthesis; L-threonine from L-aspartate: step 2/5.</text>
</comment>
<dbReference type="RefSeq" id="WP_186852005.1">
    <property type="nucleotide sequence ID" value="NZ_JACOPO010000001.1"/>
</dbReference>
<feature type="binding site" evidence="15">
    <location>
        <position position="100"/>
    </location>
    <ligand>
        <name>phosphate</name>
        <dbReference type="ChEBI" id="CHEBI:43474"/>
    </ligand>
</feature>
<dbReference type="NCBIfam" id="TIGR01296">
    <property type="entry name" value="asd_B"/>
    <property type="match status" value="1"/>
</dbReference>
<feature type="active site" description="Proton acceptor" evidence="15 16">
    <location>
        <position position="242"/>
    </location>
</feature>
<feature type="active site" description="Acyl-thioester intermediate" evidence="15 16">
    <location>
        <position position="129"/>
    </location>
</feature>
<dbReference type="UniPathway" id="UPA00051">
    <property type="reaction ID" value="UER00464"/>
</dbReference>
<dbReference type="InterPro" id="IPR012280">
    <property type="entry name" value="Semialdhyde_DH_dimer_dom"/>
</dbReference>
<keyword evidence="13 15" id="KW-0486">Methionine biosynthesis</keyword>
<dbReference type="GO" id="GO:0009088">
    <property type="term" value="P:threonine biosynthetic process"/>
    <property type="evidence" value="ECO:0007669"/>
    <property type="project" value="UniProtKB-UniRule"/>
</dbReference>
<reference evidence="18" key="1">
    <citation type="submission" date="2020-08" db="EMBL/GenBank/DDBJ databases">
        <title>Genome public.</title>
        <authorList>
            <person name="Liu C."/>
            <person name="Sun Q."/>
        </authorList>
    </citation>
    <scope>NUCLEOTIDE SEQUENCE</scope>
    <source>
        <strain evidence="18">NSJ-23</strain>
    </source>
</reference>
<evidence type="ECO:0000259" key="17">
    <source>
        <dbReference type="SMART" id="SM00859"/>
    </source>
</evidence>
<evidence type="ECO:0000256" key="11">
    <source>
        <dbReference type="ARBA" id="ARBA00023002"/>
    </source>
</evidence>
<dbReference type="InterPro" id="IPR000534">
    <property type="entry name" value="Semialdehyde_DH_NAD-bd"/>
</dbReference>
<dbReference type="InterPro" id="IPR000319">
    <property type="entry name" value="Asp-semialdehyde_DH_CS"/>
</dbReference>
<feature type="binding site" evidence="15">
    <location>
        <position position="156"/>
    </location>
    <ligand>
        <name>substrate</name>
    </ligand>
</feature>
<protein>
    <recommendedName>
        <fullName evidence="6 15">Aspartate-semialdehyde dehydrogenase</fullName>
        <shortName evidence="15">ASA dehydrogenase</shortName>
        <shortName evidence="15">ASADH</shortName>
        <ecNumber evidence="6 15">1.2.1.11</ecNumber>
    </recommendedName>
    <alternativeName>
        <fullName evidence="15">Aspartate-beta-semialdehyde dehydrogenase</fullName>
    </alternativeName>
</protein>
<dbReference type="GO" id="GO:0050661">
    <property type="term" value="F:NADP binding"/>
    <property type="evidence" value="ECO:0007669"/>
    <property type="project" value="UniProtKB-UniRule"/>
</dbReference>
<comment type="function">
    <text evidence="15">Catalyzes the NADPH-dependent formation of L-aspartate-semialdehyde (L-ASA) by the reductive dephosphorylation of L-aspartyl-4-phosphate.</text>
</comment>
<sequence>MKEYCVAVTGALGAVGQEMLSILESRQFPIKKLKLLDIAENVGKTVKFCGKEVSVELSEPNAFKEVDIALFAVSDNVSKKLAPEAVKNGAIVIDNSSTWRMDPEVPLVVPEVNPEVLRQHKGIIANPNCSTIIAMVPLKPLHEFAGLKRIIASTYQAVSGAGIAGIGELKDQSRNVLDNKPIAPKVFAHQIAFNLIPHIDYFEENAYTHEEMKMFREGRKILGLPELMVNCTCARVPVVRSHSESITIETERPITPDQAREVLNKAPGLKVVDRPENNEYPMPVDTANQDLIFVGRIREDISSTGNGLTFWCCGDQVRKGAALNAVQIAETIIKMELI</sequence>
<dbReference type="GO" id="GO:0071266">
    <property type="term" value="P:'de novo' L-methionine biosynthetic process"/>
    <property type="evidence" value="ECO:0007669"/>
    <property type="project" value="UniProtKB-UniRule"/>
</dbReference>
<evidence type="ECO:0000256" key="2">
    <source>
        <dbReference type="ARBA" id="ARBA00005076"/>
    </source>
</evidence>
<dbReference type="AlphaFoldDB" id="A0A8J6J6W0"/>
<comment type="pathway">
    <text evidence="1 15">Amino-acid biosynthesis; L-methionine biosynthesis via de novo pathway; L-homoserine from L-aspartate: step 2/3.</text>
</comment>
<comment type="caution">
    <text evidence="18">The sequence shown here is derived from an EMBL/GenBank/DDBJ whole genome shotgun (WGS) entry which is preliminary data.</text>
</comment>
<feature type="binding site" evidence="15">
    <location>
        <begin position="159"/>
        <end position="160"/>
    </location>
    <ligand>
        <name>NADP(+)</name>
        <dbReference type="ChEBI" id="CHEBI:58349"/>
    </ligand>
</feature>
<keyword evidence="8 15" id="KW-0791">Threonine biosynthesis</keyword>
<feature type="domain" description="Semialdehyde dehydrogenase NAD-binding" evidence="17">
    <location>
        <begin position="5"/>
        <end position="120"/>
    </location>
</feature>
<comment type="subunit">
    <text evidence="5 15">Homodimer.</text>
</comment>
<keyword evidence="10 15" id="KW-0220">Diaminopimelate biosynthesis</keyword>
<accession>A0A8J6J6W0</accession>
<dbReference type="Pfam" id="PF01118">
    <property type="entry name" value="Semialdhyde_dh"/>
    <property type="match status" value="1"/>
</dbReference>
<name>A0A8J6J6W0_9FIRM</name>
<evidence type="ECO:0000256" key="10">
    <source>
        <dbReference type="ARBA" id="ARBA00022915"/>
    </source>
</evidence>
<dbReference type="GO" id="GO:0009089">
    <property type="term" value="P:lysine biosynthetic process via diaminopimelate"/>
    <property type="evidence" value="ECO:0007669"/>
    <property type="project" value="UniProtKB-UniRule"/>
</dbReference>
<dbReference type="PANTHER" id="PTHR46278">
    <property type="entry name" value="DEHYDROGENASE, PUTATIVE-RELATED"/>
    <property type="match status" value="1"/>
</dbReference>
<dbReference type="UniPathway" id="UPA00050">
    <property type="reaction ID" value="UER00463"/>
</dbReference>
<dbReference type="SUPFAM" id="SSF51735">
    <property type="entry name" value="NAD(P)-binding Rossmann-fold domains"/>
    <property type="match status" value="1"/>
</dbReference>
<dbReference type="EMBL" id="JACOPO010000001">
    <property type="protein sequence ID" value="MBC5721605.1"/>
    <property type="molecule type" value="Genomic_DNA"/>
</dbReference>
<evidence type="ECO:0000256" key="9">
    <source>
        <dbReference type="ARBA" id="ARBA00022857"/>
    </source>
</evidence>
<dbReference type="GO" id="GO:0004073">
    <property type="term" value="F:aspartate-semialdehyde dehydrogenase activity"/>
    <property type="evidence" value="ECO:0007669"/>
    <property type="project" value="UniProtKB-UniRule"/>
</dbReference>
<keyword evidence="12 15" id="KW-0457">Lysine biosynthesis</keyword>
<evidence type="ECO:0000256" key="15">
    <source>
        <dbReference type="HAMAP-Rule" id="MF_02121"/>
    </source>
</evidence>
<evidence type="ECO:0000256" key="1">
    <source>
        <dbReference type="ARBA" id="ARBA00005021"/>
    </source>
</evidence>
<evidence type="ECO:0000256" key="14">
    <source>
        <dbReference type="ARBA" id="ARBA00047891"/>
    </source>
</evidence>
<proteinExistence type="inferred from homology"/>
<comment type="catalytic activity">
    <reaction evidence="14 15">
        <text>L-aspartate 4-semialdehyde + phosphate + NADP(+) = 4-phospho-L-aspartate + NADPH + H(+)</text>
        <dbReference type="Rhea" id="RHEA:24284"/>
        <dbReference type="ChEBI" id="CHEBI:15378"/>
        <dbReference type="ChEBI" id="CHEBI:43474"/>
        <dbReference type="ChEBI" id="CHEBI:57535"/>
        <dbReference type="ChEBI" id="CHEBI:57783"/>
        <dbReference type="ChEBI" id="CHEBI:58349"/>
        <dbReference type="ChEBI" id="CHEBI:537519"/>
        <dbReference type="EC" id="1.2.1.11"/>
    </reaction>
</comment>
<evidence type="ECO:0000256" key="3">
    <source>
        <dbReference type="ARBA" id="ARBA00005097"/>
    </source>
</evidence>
<evidence type="ECO:0000256" key="8">
    <source>
        <dbReference type="ARBA" id="ARBA00022697"/>
    </source>
</evidence>
<evidence type="ECO:0000313" key="18">
    <source>
        <dbReference type="EMBL" id="MBC5721605.1"/>
    </source>
</evidence>
<dbReference type="GO" id="GO:0046983">
    <property type="term" value="F:protein dimerization activity"/>
    <property type="evidence" value="ECO:0007669"/>
    <property type="project" value="InterPro"/>
</dbReference>
<evidence type="ECO:0000256" key="6">
    <source>
        <dbReference type="ARBA" id="ARBA00013120"/>
    </source>
</evidence>
<dbReference type="InterPro" id="IPR005986">
    <property type="entry name" value="Asp_semialdehyde_DH_beta"/>
</dbReference>
<evidence type="ECO:0000256" key="7">
    <source>
        <dbReference type="ARBA" id="ARBA00022605"/>
    </source>
</evidence>
<dbReference type="GO" id="GO:0019877">
    <property type="term" value="P:diaminopimelate biosynthetic process"/>
    <property type="evidence" value="ECO:0007669"/>
    <property type="project" value="UniProtKB-UniRule"/>
</dbReference>
<dbReference type="PROSITE" id="PS01103">
    <property type="entry name" value="ASD"/>
    <property type="match status" value="1"/>
</dbReference>
<dbReference type="NCBIfam" id="NF011456">
    <property type="entry name" value="PRK14874.1"/>
    <property type="match status" value="1"/>
</dbReference>
<dbReference type="CDD" id="cd02316">
    <property type="entry name" value="VcASADH2_like_N"/>
    <property type="match status" value="1"/>
</dbReference>
<evidence type="ECO:0000256" key="5">
    <source>
        <dbReference type="ARBA" id="ARBA00011738"/>
    </source>
</evidence>
<dbReference type="UniPathway" id="UPA00034">
    <property type="reaction ID" value="UER00016"/>
</dbReference>
<evidence type="ECO:0000256" key="12">
    <source>
        <dbReference type="ARBA" id="ARBA00023154"/>
    </source>
</evidence>
<dbReference type="SUPFAM" id="SSF55347">
    <property type="entry name" value="Glyceraldehyde-3-phosphate dehydrogenase-like, C-terminal domain"/>
    <property type="match status" value="1"/>
</dbReference>
<dbReference type="Gene3D" id="3.30.360.10">
    <property type="entry name" value="Dihydrodipicolinate Reductase, domain 2"/>
    <property type="match status" value="1"/>
</dbReference>
<gene>
    <name evidence="15" type="primary">asd</name>
    <name evidence="18" type="ORF">H8S11_02045</name>
</gene>
<dbReference type="HAMAP" id="MF_02121">
    <property type="entry name" value="ASADH"/>
    <property type="match status" value="1"/>
</dbReference>
<dbReference type="PANTHER" id="PTHR46278:SF2">
    <property type="entry name" value="ASPARTATE-SEMIALDEHYDE DEHYDROGENASE"/>
    <property type="match status" value="1"/>
</dbReference>
<dbReference type="Proteomes" id="UP000628736">
    <property type="component" value="Unassembled WGS sequence"/>
</dbReference>
<evidence type="ECO:0000256" key="4">
    <source>
        <dbReference type="ARBA" id="ARBA00010584"/>
    </source>
</evidence>
<comment type="caution">
    <text evidence="15">Lacks conserved residue(s) required for the propagation of feature annotation.</text>
</comment>
<evidence type="ECO:0000256" key="13">
    <source>
        <dbReference type="ARBA" id="ARBA00023167"/>
    </source>
</evidence>
<evidence type="ECO:0000256" key="16">
    <source>
        <dbReference type="PIRSR" id="PIRSR000148-1"/>
    </source>
</evidence>
<dbReference type="PIRSF" id="PIRSF000148">
    <property type="entry name" value="ASA_dh"/>
    <property type="match status" value="1"/>
</dbReference>
<comment type="pathway">
    <text evidence="2 15">Amino-acid biosynthesis; L-lysine biosynthesis via DAP pathway; (S)-tetrahydrodipicolinate from L-aspartate: step 2/4.</text>
</comment>
<dbReference type="InterPro" id="IPR012080">
    <property type="entry name" value="Asp_semialdehyde_DH"/>
</dbReference>
<dbReference type="GO" id="GO:0009097">
    <property type="term" value="P:isoleucine biosynthetic process"/>
    <property type="evidence" value="ECO:0007669"/>
    <property type="project" value="UniProtKB-UniRule"/>
</dbReference>
<keyword evidence="19" id="KW-1185">Reference proteome</keyword>
<keyword evidence="7 15" id="KW-0028">Amino-acid biosynthesis</keyword>
<dbReference type="Gene3D" id="3.40.50.720">
    <property type="entry name" value="NAD(P)-binding Rossmann-like Domain"/>
    <property type="match status" value="1"/>
</dbReference>
<evidence type="ECO:0000313" key="19">
    <source>
        <dbReference type="Proteomes" id="UP000628736"/>
    </source>
</evidence>
<dbReference type="EC" id="1.2.1.11" evidence="6 15"/>